<evidence type="ECO:0000256" key="1">
    <source>
        <dbReference type="SAM" id="MobiDB-lite"/>
    </source>
</evidence>
<evidence type="ECO:0000313" key="2">
    <source>
        <dbReference type="EMBL" id="EPY16896.1"/>
    </source>
</evidence>
<evidence type="ECO:0000313" key="3">
    <source>
        <dbReference type="Proteomes" id="UP000015354"/>
    </source>
</evidence>
<feature type="region of interest" description="Disordered" evidence="1">
    <location>
        <begin position="162"/>
        <end position="231"/>
    </location>
</feature>
<sequence length="275" mass="27908">MVPPASPAAGERTDEDAGEERVAAVAGTLRTLSCVAAGGAVGHMTTTAAAALSCRLAAQAITVEPPVDRGGAAADVALVTEACSDAFAAPTLLPPPKEDGSALSGAPVQVCGYGVISEGRHVLLLLCQSPLSGGAEPTTAAEAAKRKGEAAAAGSSLVFVSVDDSGAPRLQDPDEEAEREEDGGADAAARPPDSSSHGADKENTSAMEVRPQGNAAINNEEEEEEEGEEGVPQRMVVEVGRLADSVVPRLCICAAREFAVIAVQNKIIVVDLFEM</sequence>
<dbReference type="EMBL" id="ATMH01010815">
    <property type="protein sequence ID" value="EPY16896.1"/>
    <property type="molecule type" value="Genomic_DNA"/>
</dbReference>
<accession>S9UQG9</accession>
<name>S9UQG9_9TRYP</name>
<dbReference type="AlphaFoldDB" id="S9UQG9"/>
<feature type="compositionally biased region" description="Acidic residues" evidence="1">
    <location>
        <begin position="173"/>
        <end position="184"/>
    </location>
</feature>
<comment type="caution">
    <text evidence="2">The sequence shown here is derived from an EMBL/GenBank/DDBJ whole genome shotgun (WGS) entry which is preliminary data.</text>
</comment>
<reference evidence="2 3" key="1">
    <citation type="journal article" date="2013" name="PLoS ONE">
        <title>Predicting the Proteins of Angomonas deanei, Strigomonas culicis and Their Respective Endosymbionts Reveals New Aspects of the Trypanosomatidae Family.</title>
        <authorList>
            <person name="Motta M.C."/>
            <person name="Martins A.C."/>
            <person name="de Souza S.S."/>
            <person name="Catta-Preta C.M."/>
            <person name="Silva R."/>
            <person name="Klein C.C."/>
            <person name="de Almeida L.G."/>
            <person name="de Lima Cunha O."/>
            <person name="Ciapina L.P."/>
            <person name="Brocchi M."/>
            <person name="Colabardini A.C."/>
            <person name="de Araujo Lima B."/>
            <person name="Machado C.R."/>
            <person name="de Almeida Soares C.M."/>
            <person name="Probst C.M."/>
            <person name="de Menezes C.B."/>
            <person name="Thompson C.E."/>
            <person name="Bartholomeu D.C."/>
            <person name="Gradia D.F."/>
            <person name="Pavoni D.P."/>
            <person name="Grisard E.C."/>
            <person name="Fantinatti-Garboggini F."/>
            <person name="Marchini F.K."/>
            <person name="Rodrigues-Luiz G.F."/>
            <person name="Wagner G."/>
            <person name="Goldman G.H."/>
            <person name="Fietto J.L."/>
            <person name="Elias M.C."/>
            <person name="Goldman M.H."/>
            <person name="Sagot M.F."/>
            <person name="Pereira M."/>
            <person name="Stoco P.H."/>
            <person name="de Mendonca-Neto R.P."/>
            <person name="Teixeira S.M."/>
            <person name="Maciel T.E."/>
            <person name="de Oliveira Mendes T.A."/>
            <person name="Urmenyi T.P."/>
            <person name="de Souza W."/>
            <person name="Schenkman S."/>
            <person name="de Vasconcelos A.T."/>
        </authorList>
    </citation>
    <scope>NUCLEOTIDE SEQUENCE [LARGE SCALE GENOMIC DNA]</scope>
</reference>
<dbReference type="Proteomes" id="UP000015354">
    <property type="component" value="Unassembled WGS sequence"/>
</dbReference>
<feature type="compositionally biased region" description="Acidic residues" evidence="1">
    <location>
        <begin position="219"/>
        <end position="229"/>
    </location>
</feature>
<gene>
    <name evidence="2" type="ORF">STCU_10921</name>
</gene>
<keyword evidence="3" id="KW-1185">Reference proteome</keyword>
<protein>
    <submittedName>
        <fullName evidence="2">Uncharacterized protein</fullName>
    </submittedName>
</protein>
<proteinExistence type="predicted"/>
<organism evidence="2 3">
    <name type="scientific">Strigomonas culicis</name>
    <dbReference type="NCBI Taxonomy" id="28005"/>
    <lineage>
        <taxon>Eukaryota</taxon>
        <taxon>Discoba</taxon>
        <taxon>Euglenozoa</taxon>
        <taxon>Kinetoplastea</taxon>
        <taxon>Metakinetoplastina</taxon>
        <taxon>Trypanosomatida</taxon>
        <taxon>Trypanosomatidae</taxon>
        <taxon>Strigomonadinae</taxon>
        <taxon>Strigomonas</taxon>
    </lineage>
</organism>